<evidence type="ECO:0000313" key="4">
    <source>
        <dbReference type="EMBL" id="VDO50903.1"/>
    </source>
</evidence>
<dbReference type="SMART" id="SM00908">
    <property type="entry name" value="Gal-bind_lectin"/>
    <property type="match status" value="2"/>
</dbReference>
<evidence type="ECO:0000313" key="5">
    <source>
        <dbReference type="Proteomes" id="UP000268014"/>
    </source>
</evidence>
<dbReference type="OrthoDB" id="6251307at2759"/>
<evidence type="ECO:0000256" key="2">
    <source>
        <dbReference type="RuleBase" id="RU102079"/>
    </source>
</evidence>
<proteinExistence type="predicted"/>
<accession>A0A158QQ26</accession>
<dbReference type="OMA" id="SFVINFM"/>
<dbReference type="SMART" id="SM00276">
    <property type="entry name" value="GLECT"/>
    <property type="match status" value="2"/>
</dbReference>
<evidence type="ECO:0000259" key="3">
    <source>
        <dbReference type="PROSITE" id="PS51304"/>
    </source>
</evidence>
<reference evidence="6" key="1">
    <citation type="submission" date="2016-04" db="UniProtKB">
        <authorList>
            <consortium name="WormBaseParasite"/>
        </authorList>
    </citation>
    <scope>IDENTIFICATION</scope>
</reference>
<dbReference type="GO" id="GO:0016936">
    <property type="term" value="F:galactoside binding"/>
    <property type="evidence" value="ECO:0007669"/>
    <property type="project" value="TreeGrafter"/>
</dbReference>
<dbReference type="InterPro" id="IPR013320">
    <property type="entry name" value="ConA-like_dom_sf"/>
</dbReference>
<dbReference type="AlphaFoldDB" id="A0A158QQ26"/>
<gene>
    <name evidence="4" type="ORF">HPLM_LOCUS13864</name>
</gene>
<dbReference type="PANTHER" id="PTHR11346:SF176">
    <property type="entry name" value="32 KDA BETA-GALACTOSIDE-BINDING LECTIN LEC-3"/>
    <property type="match status" value="1"/>
</dbReference>
<dbReference type="FunFam" id="2.60.120.200:FF:000145">
    <property type="entry name" value="Galectin"/>
    <property type="match status" value="1"/>
</dbReference>
<keyword evidence="5" id="KW-1185">Reference proteome</keyword>
<dbReference type="Pfam" id="PF00337">
    <property type="entry name" value="Gal-bind_lectin"/>
    <property type="match status" value="2"/>
</dbReference>
<feature type="domain" description="Galectin" evidence="3">
    <location>
        <begin position="193"/>
        <end position="332"/>
    </location>
</feature>
<dbReference type="Gene3D" id="2.60.120.200">
    <property type="match status" value="2"/>
</dbReference>
<dbReference type="WBParaSite" id="HPLM_0001387201-mRNA-1">
    <property type="protein sequence ID" value="HPLM_0001387201-mRNA-1"/>
    <property type="gene ID" value="HPLM_0001387201"/>
</dbReference>
<feature type="domain" description="Galectin" evidence="3">
    <location>
        <begin position="23"/>
        <end position="154"/>
    </location>
</feature>
<dbReference type="InterPro" id="IPR044156">
    <property type="entry name" value="Galectin-like"/>
</dbReference>
<evidence type="ECO:0000313" key="6">
    <source>
        <dbReference type="WBParaSite" id="HPLM_0001387201-mRNA-1"/>
    </source>
</evidence>
<organism evidence="6">
    <name type="scientific">Haemonchus placei</name>
    <name type="common">Barber's pole worm</name>
    <dbReference type="NCBI Taxonomy" id="6290"/>
    <lineage>
        <taxon>Eukaryota</taxon>
        <taxon>Metazoa</taxon>
        <taxon>Ecdysozoa</taxon>
        <taxon>Nematoda</taxon>
        <taxon>Chromadorea</taxon>
        <taxon>Rhabditida</taxon>
        <taxon>Rhabditina</taxon>
        <taxon>Rhabditomorpha</taxon>
        <taxon>Strongyloidea</taxon>
        <taxon>Trichostrongylidae</taxon>
        <taxon>Haemonchus</taxon>
    </lineage>
</organism>
<dbReference type="CDD" id="cd00070">
    <property type="entry name" value="GLECT"/>
    <property type="match status" value="2"/>
</dbReference>
<evidence type="ECO:0000256" key="1">
    <source>
        <dbReference type="ARBA" id="ARBA00022734"/>
    </source>
</evidence>
<dbReference type="Proteomes" id="UP000268014">
    <property type="component" value="Unassembled WGS sequence"/>
</dbReference>
<dbReference type="GO" id="GO:0030246">
    <property type="term" value="F:carbohydrate binding"/>
    <property type="evidence" value="ECO:0007669"/>
    <property type="project" value="UniProtKB-UniRule"/>
</dbReference>
<dbReference type="STRING" id="6290.A0A158QQ26"/>
<dbReference type="EMBL" id="UZAF01018366">
    <property type="protein sequence ID" value="VDO50903.1"/>
    <property type="molecule type" value="Genomic_DNA"/>
</dbReference>
<reference evidence="4 5" key="2">
    <citation type="submission" date="2018-11" db="EMBL/GenBank/DDBJ databases">
        <authorList>
            <consortium name="Pathogen Informatics"/>
        </authorList>
    </citation>
    <scope>NUCLEOTIDE SEQUENCE [LARGE SCALE GENOMIC DNA]</scope>
    <source>
        <strain evidence="4 5">MHpl1</strain>
    </source>
</reference>
<protein>
    <recommendedName>
        <fullName evidence="2">Galectin</fullName>
    </recommendedName>
</protein>
<dbReference type="PROSITE" id="PS51304">
    <property type="entry name" value="GALECTIN"/>
    <property type="match status" value="2"/>
</dbReference>
<dbReference type="PANTHER" id="PTHR11346">
    <property type="entry name" value="GALECTIN"/>
    <property type="match status" value="1"/>
</dbReference>
<name>A0A158QQ26_HAEPC</name>
<sequence>MPTNFLMICPNKAKPAFTPNIPYRSKLTERIEPGQTLIIRGRTSEEAKRFNINLHKDSPDFSGNDVPLHVSVRFDEGKLVFNSYTKGAWGKEERQKNPVKKGDAFDIRIRAHDNKFTVSINRREVKSFEHRIPLQHVTHLSIDGDVVLNHVQWGGKYYVSFLNPSLTLPLHVTHLSIDGDVVLNHVQWGGKYYVSFLNPSLTLPLLFDANSFSQFPMNGFNVNLLKKNGDIALHFNPRFDEKAKGFICGKIKPGCVIRNSFVNGEWGNEEREGKNPFEKGVGFDLEIKNEEYAYQIFVNGERFASYAHRIDPHEVGGLQIQGDVELSGIQIVGN</sequence>
<keyword evidence="1 2" id="KW-0430">Lectin</keyword>
<dbReference type="InterPro" id="IPR001079">
    <property type="entry name" value="Galectin_CRD"/>
</dbReference>
<dbReference type="SUPFAM" id="SSF49899">
    <property type="entry name" value="Concanavalin A-like lectins/glucanases"/>
    <property type="match status" value="2"/>
</dbReference>